<dbReference type="GO" id="GO:0120547">
    <property type="term" value="F:heme A synthase activity"/>
    <property type="evidence" value="ECO:0007669"/>
    <property type="project" value="UniProtKB-EC"/>
</dbReference>
<keyword evidence="7" id="KW-0408">Iron</keyword>
<keyword evidence="8" id="KW-0350">Heme biosynthesis</keyword>
<keyword evidence="6" id="KW-0560">Oxidoreductase</keyword>
<comment type="cofactor">
    <cofactor evidence="1">
        <name>heme b</name>
        <dbReference type="ChEBI" id="CHEBI:60344"/>
    </cofactor>
</comment>
<comment type="caution">
    <text evidence="14">The sequence shown here is derived from an EMBL/GenBank/DDBJ whole genome shotgun (WGS) entry which is preliminary data.</text>
</comment>
<feature type="transmembrane region" description="Helical" evidence="13">
    <location>
        <begin position="489"/>
        <end position="508"/>
    </location>
</feature>
<keyword evidence="3 13" id="KW-0812">Transmembrane</keyword>
<keyword evidence="4" id="KW-0479">Metal-binding</keyword>
<keyword evidence="15" id="KW-1185">Reference proteome</keyword>
<dbReference type="GO" id="GO:0006784">
    <property type="term" value="P:heme A biosynthetic process"/>
    <property type="evidence" value="ECO:0007669"/>
    <property type="project" value="InterPro"/>
</dbReference>
<evidence type="ECO:0000256" key="4">
    <source>
        <dbReference type="ARBA" id="ARBA00022723"/>
    </source>
</evidence>
<keyword evidence="9 13" id="KW-0472">Membrane</keyword>
<accession>A8Q314</accession>
<dbReference type="Pfam" id="PF02628">
    <property type="entry name" value="COX15-CtaA"/>
    <property type="match status" value="1"/>
</dbReference>
<dbReference type="InterPro" id="IPR003780">
    <property type="entry name" value="COX15/CtaA_fam"/>
</dbReference>
<evidence type="ECO:0000256" key="2">
    <source>
        <dbReference type="ARBA" id="ARBA00004141"/>
    </source>
</evidence>
<dbReference type="RefSeq" id="XP_001730493.1">
    <property type="nucleotide sequence ID" value="XM_001730441.1"/>
</dbReference>
<evidence type="ECO:0000313" key="14">
    <source>
        <dbReference type="EMBL" id="EDP43279.1"/>
    </source>
</evidence>
<evidence type="ECO:0000256" key="7">
    <source>
        <dbReference type="ARBA" id="ARBA00023004"/>
    </source>
</evidence>
<evidence type="ECO:0000256" key="3">
    <source>
        <dbReference type="ARBA" id="ARBA00022692"/>
    </source>
</evidence>
<feature type="transmembrane region" description="Helical" evidence="13">
    <location>
        <begin position="466"/>
        <end position="483"/>
    </location>
</feature>
<reference evidence="14 15" key="1">
    <citation type="journal article" date="2007" name="Proc. Natl. Acad. Sci. U.S.A.">
        <title>Dandruff-associated Malassezia genomes reveal convergent and divergent virulence traits shared with plant and human fungal pathogens.</title>
        <authorList>
            <person name="Xu J."/>
            <person name="Saunders C.W."/>
            <person name="Hu P."/>
            <person name="Grant R.A."/>
            <person name="Boekhout T."/>
            <person name="Kuramae E.E."/>
            <person name="Kronstad J.W."/>
            <person name="Deangelis Y.M."/>
            <person name="Reeder N.L."/>
            <person name="Johnstone K.R."/>
            <person name="Leland M."/>
            <person name="Fieno A.M."/>
            <person name="Begley W.M."/>
            <person name="Sun Y."/>
            <person name="Lacey M.P."/>
            <person name="Chaudhary T."/>
            <person name="Keough T."/>
            <person name="Chu L."/>
            <person name="Sears R."/>
            <person name="Yuan B."/>
            <person name="Dawson T.L.Jr."/>
        </authorList>
    </citation>
    <scope>NUCLEOTIDE SEQUENCE [LARGE SCALE GENOMIC DNA]</scope>
    <source>
        <strain evidence="15">ATCC MYA-4612 / CBS 7966</strain>
    </source>
</reference>
<dbReference type="FunCoup" id="A8Q314">
    <property type="interactions" value="434"/>
</dbReference>
<evidence type="ECO:0000256" key="13">
    <source>
        <dbReference type="SAM" id="Phobius"/>
    </source>
</evidence>
<feature type="transmembrane region" description="Helical" evidence="13">
    <location>
        <begin position="238"/>
        <end position="256"/>
    </location>
</feature>
<dbReference type="Proteomes" id="UP000008837">
    <property type="component" value="Unassembled WGS sequence"/>
</dbReference>
<gene>
    <name evidence="14" type="ORF">MGL_2289</name>
</gene>
<feature type="transmembrane region" description="Helical" evidence="13">
    <location>
        <begin position="346"/>
        <end position="367"/>
    </location>
</feature>
<comment type="subcellular location">
    <subcellularLocation>
        <location evidence="2">Membrane</location>
        <topology evidence="2">Multi-pass membrane protein</topology>
    </subcellularLocation>
</comment>
<evidence type="ECO:0000313" key="15">
    <source>
        <dbReference type="Proteomes" id="UP000008837"/>
    </source>
</evidence>
<evidence type="ECO:0000256" key="6">
    <source>
        <dbReference type="ARBA" id="ARBA00023002"/>
    </source>
</evidence>
<dbReference type="GO" id="GO:0046872">
    <property type="term" value="F:metal ion binding"/>
    <property type="evidence" value="ECO:0007669"/>
    <property type="project" value="UniProtKB-KW"/>
</dbReference>
<name>A8Q314_MALGO</name>
<comment type="catalytic activity">
    <reaction evidence="11">
        <text>Fe(II)-heme o + 2 A + H2O = Fe(II)-heme a + 2 AH2</text>
        <dbReference type="Rhea" id="RHEA:63388"/>
        <dbReference type="ChEBI" id="CHEBI:13193"/>
        <dbReference type="ChEBI" id="CHEBI:15377"/>
        <dbReference type="ChEBI" id="CHEBI:17499"/>
        <dbReference type="ChEBI" id="CHEBI:60530"/>
        <dbReference type="ChEBI" id="CHEBI:61715"/>
        <dbReference type="EC" id="1.17.99.9"/>
    </reaction>
    <physiologicalReaction direction="left-to-right" evidence="11">
        <dbReference type="Rhea" id="RHEA:63389"/>
    </physiologicalReaction>
</comment>
<dbReference type="VEuPathDB" id="FungiDB:MGL_2289"/>
<dbReference type="AlphaFoldDB" id="A8Q314"/>
<comment type="pathway">
    <text evidence="10">Porphyrin-containing compound metabolism; heme A biosynthesis; heme A from heme O: step 1/1.</text>
</comment>
<proteinExistence type="predicted"/>
<evidence type="ECO:0000256" key="9">
    <source>
        <dbReference type="ARBA" id="ARBA00023136"/>
    </source>
</evidence>
<dbReference type="PANTHER" id="PTHR23289">
    <property type="entry name" value="CYTOCHROME C OXIDASE ASSEMBLY PROTEIN COX15"/>
    <property type="match status" value="1"/>
</dbReference>
<dbReference type="EMBL" id="AAYY01000008">
    <property type="protein sequence ID" value="EDP43279.1"/>
    <property type="molecule type" value="Genomic_DNA"/>
</dbReference>
<evidence type="ECO:0000256" key="1">
    <source>
        <dbReference type="ARBA" id="ARBA00001970"/>
    </source>
</evidence>
<keyword evidence="5 13" id="KW-1133">Transmembrane helix</keyword>
<feature type="compositionally biased region" description="Low complexity" evidence="12">
    <location>
        <begin position="91"/>
        <end position="105"/>
    </location>
</feature>
<protein>
    <submittedName>
        <fullName evidence="14">Uncharacterized protein</fullName>
    </submittedName>
</protein>
<dbReference type="GeneID" id="5854800"/>
<dbReference type="GO" id="GO:0005743">
    <property type="term" value="C:mitochondrial inner membrane"/>
    <property type="evidence" value="ECO:0007669"/>
    <property type="project" value="TreeGrafter"/>
</dbReference>
<evidence type="ECO:0000256" key="12">
    <source>
        <dbReference type="SAM" id="MobiDB-lite"/>
    </source>
</evidence>
<evidence type="ECO:0000256" key="10">
    <source>
        <dbReference type="ARBA" id="ARBA00044501"/>
    </source>
</evidence>
<sequence length="532" mass="58517">MALRSITVRSLRAMPGLVGAEQPHRFVLRSLSTWTNTPCLRTHLGVGAPRLHGVQSLITRAANSPWKESALSMCSLNQTFRTYSAPTSARANNAAGSGSASEAAEPQTAPLDLPPTTSNAVAYHLLLSAALVFLIIIVGGITRLTESGLSITEWNPGLKGMRLPQSEAEWNEEWDKYKQSPEFKMLNANMTMQEFKTIFLWEWSHRILGRFIGVFFVVPAALFCLRRGMTTPDTRKKLLAIAAGIGFQGFLGWYMVASGLKNPYENEPSSSFPRPDWTPRVDHFRLAAHLGTAFAVYMGMVYTAVSILRDNALVKNLKKTPEQATDLLTSFVHSLQNPKARTFRRVGLGMLVLACTTAIYGAFVAGLDAGLLYSEFPFMGGYRLLPPKDELLDPRYAFRMNANTEPDSSRFVLGNMTQNPVTVQAMHRYLGMTTFAAMFVFLAYAKRLKAHLPRAAPRFATGAAHMSALQALLGIFTLVYMVPVPLASLHQAGSVVLLTMLTCVMAVTKKPSKAIQLLAQTRRASQKMGSHP</sequence>
<dbReference type="KEGG" id="mgl:MGL_2289"/>
<dbReference type="PANTHER" id="PTHR23289:SF2">
    <property type="entry name" value="CYTOCHROME C OXIDASE ASSEMBLY PROTEIN COX15 HOMOLOG"/>
    <property type="match status" value="1"/>
</dbReference>
<feature type="transmembrane region" description="Helical" evidence="13">
    <location>
        <begin position="207"/>
        <end position="226"/>
    </location>
</feature>
<evidence type="ECO:0000256" key="11">
    <source>
        <dbReference type="ARBA" id="ARBA00048044"/>
    </source>
</evidence>
<feature type="transmembrane region" description="Helical" evidence="13">
    <location>
        <begin position="286"/>
        <end position="308"/>
    </location>
</feature>
<dbReference type="OrthoDB" id="1726137at2759"/>
<feature type="transmembrane region" description="Helical" evidence="13">
    <location>
        <begin position="121"/>
        <end position="141"/>
    </location>
</feature>
<evidence type="ECO:0000256" key="5">
    <source>
        <dbReference type="ARBA" id="ARBA00022989"/>
    </source>
</evidence>
<dbReference type="OMA" id="AFVCYSW"/>
<organism evidence="14 15">
    <name type="scientific">Malassezia globosa (strain ATCC MYA-4612 / CBS 7966)</name>
    <name type="common">Dandruff-associated fungus</name>
    <dbReference type="NCBI Taxonomy" id="425265"/>
    <lineage>
        <taxon>Eukaryota</taxon>
        <taxon>Fungi</taxon>
        <taxon>Dikarya</taxon>
        <taxon>Basidiomycota</taxon>
        <taxon>Ustilaginomycotina</taxon>
        <taxon>Malasseziomycetes</taxon>
        <taxon>Malasseziales</taxon>
        <taxon>Malasseziaceae</taxon>
        <taxon>Malassezia</taxon>
    </lineage>
</organism>
<dbReference type="GO" id="GO:0016653">
    <property type="term" value="F:oxidoreductase activity, acting on NAD(P)H, heme protein as acceptor"/>
    <property type="evidence" value="ECO:0007669"/>
    <property type="project" value="TreeGrafter"/>
</dbReference>
<evidence type="ECO:0000256" key="8">
    <source>
        <dbReference type="ARBA" id="ARBA00023133"/>
    </source>
</evidence>
<feature type="region of interest" description="Disordered" evidence="12">
    <location>
        <begin position="91"/>
        <end position="112"/>
    </location>
</feature>
<dbReference type="InterPro" id="IPR023754">
    <property type="entry name" value="HemeA_Synthase_type2"/>
</dbReference>
<dbReference type="InParanoid" id="A8Q314"/>
<feature type="transmembrane region" description="Helical" evidence="13">
    <location>
        <begin position="426"/>
        <end position="445"/>
    </location>
</feature>
<dbReference type="STRING" id="425265.A8Q314"/>